<protein>
    <recommendedName>
        <fullName evidence="6">Bro-N domain-containing protein</fullName>
    </recommendedName>
</protein>
<comment type="caution">
    <text evidence="4">The sequence shown here is derived from an EMBL/GenBank/DDBJ whole genome shotgun (WGS) entry which is preliminary data.</text>
</comment>
<proteinExistence type="predicted"/>
<keyword evidence="1" id="KW-0175">Coiled coil</keyword>
<dbReference type="Pfam" id="PF03374">
    <property type="entry name" value="ANT"/>
    <property type="match status" value="1"/>
</dbReference>
<dbReference type="Proteomes" id="UP000004722">
    <property type="component" value="Unassembled WGS sequence"/>
</dbReference>
<evidence type="ECO:0000313" key="5">
    <source>
        <dbReference type="Proteomes" id="UP000004722"/>
    </source>
</evidence>
<name>K1M1W1_9LACO</name>
<dbReference type="EMBL" id="AGZG01000104">
    <property type="protein sequence ID" value="EKB63110.1"/>
    <property type="molecule type" value="Genomic_DNA"/>
</dbReference>
<dbReference type="RefSeq" id="WP_005718957.1">
    <property type="nucleotide sequence ID" value="NZ_JH932274.1"/>
</dbReference>
<evidence type="ECO:0000313" key="4">
    <source>
        <dbReference type="EMBL" id="EKB63110.1"/>
    </source>
</evidence>
<dbReference type="Pfam" id="PF08346">
    <property type="entry name" value="AntA"/>
    <property type="match status" value="1"/>
</dbReference>
<dbReference type="InterPro" id="IPR005039">
    <property type="entry name" value="Ant_C"/>
</dbReference>
<reference evidence="4 5" key="1">
    <citation type="submission" date="2012-07" db="EMBL/GenBank/DDBJ databases">
        <title>The Genome Sequence of Lactobacillus crispatus FB077-07.</title>
        <authorList>
            <consortium name="The Broad Institute Genome Sequencing Platform"/>
            <person name="Earl A."/>
            <person name="Ward D."/>
            <person name="Feldgarden M."/>
            <person name="Gevers D."/>
            <person name="Saerens B."/>
            <person name="Vaneechoutte M."/>
            <person name="Walker B."/>
            <person name="Young S.K."/>
            <person name="Zeng Q."/>
            <person name="Gargeya S."/>
            <person name="Fitzgerald M."/>
            <person name="Haas B."/>
            <person name="Abouelleil A."/>
            <person name="Alvarado L."/>
            <person name="Arachchi H.M."/>
            <person name="Berlin A.M."/>
            <person name="Chapman S.B."/>
            <person name="Goldberg J."/>
            <person name="Griggs A."/>
            <person name="Gujja S."/>
            <person name="Hansen M."/>
            <person name="Howarth C."/>
            <person name="Imamovic A."/>
            <person name="Larimer J."/>
            <person name="McCowen C."/>
            <person name="Montmayeur A."/>
            <person name="Murphy C."/>
            <person name="Neiman D."/>
            <person name="Pearson M."/>
            <person name="Priest M."/>
            <person name="Roberts A."/>
            <person name="Saif S."/>
            <person name="Shea T."/>
            <person name="Sisk P."/>
            <person name="Sykes S."/>
            <person name="Wortman J."/>
            <person name="Nusbaum C."/>
            <person name="Birren B."/>
        </authorList>
    </citation>
    <scope>NUCLEOTIDE SEQUENCE [LARGE SCALE GENOMIC DNA]</scope>
    <source>
        <strain evidence="4 5">FB077-07</strain>
    </source>
</reference>
<evidence type="ECO:0000256" key="1">
    <source>
        <dbReference type="SAM" id="Coils"/>
    </source>
</evidence>
<dbReference type="AlphaFoldDB" id="K1M1W1"/>
<accession>K1M1W1</accession>
<dbReference type="GO" id="GO:0003677">
    <property type="term" value="F:DNA binding"/>
    <property type="evidence" value="ECO:0007669"/>
    <property type="project" value="InterPro"/>
</dbReference>
<organism evidence="4 5">
    <name type="scientific">Lactobacillus crispatus FB077-07</name>
    <dbReference type="NCBI Taxonomy" id="883092"/>
    <lineage>
        <taxon>Bacteria</taxon>
        <taxon>Bacillati</taxon>
        <taxon>Bacillota</taxon>
        <taxon>Bacilli</taxon>
        <taxon>Lactobacillales</taxon>
        <taxon>Lactobacillaceae</taxon>
        <taxon>Lactobacillus</taxon>
    </lineage>
</organism>
<sequence length="247" mass="28690">MEELMKVQVKNDRQLVSARDLHKGLGLKGRFSRWFKTNSELFTENEDFYKCTSSTVVNNGAVRELDDYLLTIEMAKQLAMMARTEKSKLYREYFLDLERKWNSPEMVMHRALEFSNARIKQLKLENKNLSIQLEESNKKASYLDVILGTPDLLATTQIAADYGYSAMAFNKLLKSVGIQHKVNGQWILYKAYMGKGYVASKAFTFQDHRGRDRSRTTTYWTQAGRKLIYDVLKDNDILPLIERDDIA</sequence>
<dbReference type="InterPro" id="IPR013557">
    <property type="entry name" value="AntA/B_antirep"/>
</dbReference>
<dbReference type="HOGENOM" id="CLU_046670_11_1_9"/>
<dbReference type="PATRIC" id="fig|883092.3.peg.2123"/>
<evidence type="ECO:0000259" key="2">
    <source>
        <dbReference type="Pfam" id="PF03374"/>
    </source>
</evidence>
<feature type="domain" description="AntA/AntB antirepressor" evidence="3">
    <location>
        <begin position="16"/>
        <end position="84"/>
    </location>
</feature>
<gene>
    <name evidence="4" type="ORF">HMPREF9249_02143</name>
</gene>
<evidence type="ECO:0000259" key="3">
    <source>
        <dbReference type="Pfam" id="PF08346"/>
    </source>
</evidence>
<evidence type="ECO:0008006" key="6">
    <source>
        <dbReference type="Google" id="ProtNLM"/>
    </source>
</evidence>
<feature type="domain" description="Antirepressor protein C-terminal" evidence="2">
    <location>
        <begin position="132"/>
        <end position="234"/>
    </location>
</feature>
<dbReference type="OrthoDB" id="9812611at2"/>
<feature type="coiled-coil region" evidence="1">
    <location>
        <begin position="112"/>
        <end position="139"/>
    </location>
</feature>